<feature type="compositionally biased region" description="Basic and acidic residues" evidence="1">
    <location>
        <begin position="17"/>
        <end position="28"/>
    </location>
</feature>
<gene>
    <name evidence="2" type="ORF">WT83_28500</name>
</gene>
<accession>A0A119VE05</accession>
<protein>
    <submittedName>
        <fullName evidence="2">Uncharacterized protein</fullName>
    </submittedName>
</protein>
<reference evidence="2 3" key="1">
    <citation type="submission" date="2015-11" db="EMBL/GenBank/DDBJ databases">
        <title>Expanding the genomic diversity of Burkholderia species for the development of highly accurate diagnostics.</title>
        <authorList>
            <person name="Sahl J."/>
            <person name="Keim P."/>
            <person name="Wagner D."/>
        </authorList>
    </citation>
    <scope>NUCLEOTIDE SEQUENCE [LARGE SCALE GENOMIC DNA]</scope>
    <source>
        <strain evidence="2 3">MSMB793WGS</strain>
    </source>
</reference>
<feature type="compositionally biased region" description="Basic residues" evidence="1">
    <location>
        <begin position="1"/>
        <end position="16"/>
    </location>
</feature>
<sequence>MRRAVAPHADGKRKRSTLHEPRYRRAVPDDAADASRCAARRERLLRYVIDALAANGFATLFVVCSTDPAAHSCDFCRRLHPTSTGKLDHAGDEICTRRDGQT</sequence>
<evidence type="ECO:0000313" key="2">
    <source>
        <dbReference type="EMBL" id="KWN05804.1"/>
    </source>
</evidence>
<feature type="region of interest" description="Disordered" evidence="1">
    <location>
        <begin position="1"/>
        <end position="34"/>
    </location>
</feature>
<dbReference type="AlphaFoldDB" id="A0A119VE05"/>
<comment type="caution">
    <text evidence="2">The sequence shown here is derived from an EMBL/GenBank/DDBJ whole genome shotgun (WGS) entry which is preliminary data.</text>
</comment>
<dbReference type="Proteomes" id="UP000068016">
    <property type="component" value="Unassembled WGS sequence"/>
</dbReference>
<evidence type="ECO:0000313" key="3">
    <source>
        <dbReference type="Proteomes" id="UP000068016"/>
    </source>
</evidence>
<proteinExistence type="predicted"/>
<evidence type="ECO:0000256" key="1">
    <source>
        <dbReference type="SAM" id="MobiDB-lite"/>
    </source>
</evidence>
<organism evidence="2 3">
    <name type="scientific">Burkholderia territorii</name>
    <dbReference type="NCBI Taxonomy" id="1503055"/>
    <lineage>
        <taxon>Bacteria</taxon>
        <taxon>Pseudomonadati</taxon>
        <taxon>Pseudomonadota</taxon>
        <taxon>Betaproteobacteria</taxon>
        <taxon>Burkholderiales</taxon>
        <taxon>Burkholderiaceae</taxon>
        <taxon>Burkholderia</taxon>
        <taxon>Burkholderia cepacia complex</taxon>
    </lineage>
</organism>
<dbReference type="EMBL" id="LPLZ01000080">
    <property type="protein sequence ID" value="KWN05804.1"/>
    <property type="molecule type" value="Genomic_DNA"/>
</dbReference>
<name>A0A119VE05_9BURK</name>